<gene>
    <name evidence="5" type="ORF">NP493_672g01017</name>
</gene>
<comment type="subcellular location">
    <subcellularLocation>
        <location evidence="1">Nucleus</location>
    </subcellularLocation>
</comment>
<dbReference type="GO" id="GO:0035861">
    <property type="term" value="C:site of double-strand break"/>
    <property type="evidence" value="ECO:0007669"/>
    <property type="project" value="TreeGrafter"/>
</dbReference>
<sequence>MAKLAKTCTLRLTTTKLYFILSEKVVNGGIAIWCELTQGHFFNEYNMDGYSEEFNEIYLDLTPDNLLRSLKSSQNAKSIKIKLTKKHAPCLTFEVELPSLSSNSRLVTHDIPVNVIPHRLWDDYKEPDMPDFDVSIYMPPLKLLRSVVDRMKNLSNFVLLSANQRGQMKVKVQTDLVTVTTYFNDLDHPTWRRDDSQSQEDRGSLQRDPAQFAEVHVDIRKLAQFLSSQQVNPLKVICNIVDNRIAHFFLLHEDVSLQYFMPVVST</sequence>
<dbReference type="EMBL" id="JAODUO010000671">
    <property type="protein sequence ID" value="KAK2176299.1"/>
    <property type="molecule type" value="Genomic_DNA"/>
</dbReference>
<keyword evidence="3" id="KW-0539">Nucleus</keyword>
<name>A0AAD9KRG1_RIDPI</name>
<proteinExistence type="inferred from homology"/>
<evidence type="ECO:0000256" key="2">
    <source>
        <dbReference type="ARBA" id="ARBA00005563"/>
    </source>
</evidence>
<comment type="caution">
    <text evidence="5">The sequence shown here is derived from an EMBL/GenBank/DDBJ whole genome shotgun (WGS) entry which is preliminary data.</text>
</comment>
<dbReference type="GO" id="GO:0000723">
    <property type="term" value="P:telomere maintenance"/>
    <property type="evidence" value="ECO:0007669"/>
    <property type="project" value="TreeGrafter"/>
</dbReference>
<evidence type="ECO:0000256" key="3">
    <source>
        <dbReference type="ARBA" id="ARBA00023242"/>
    </source>
</evidence>
<accession>A0AAD9KRG1</accession>
<evidence type="ECO:0000256" key="4">
    <source>
        <dbReference type="PIRNR" id="PIRNR011312"/>
    </source>
</evidence>
<reference evidence="5" key="1">
    <citation type="journal article" date="2023" name="Mol. Biol. Evol.">
        <title>Third-Generation Sequencing Reveals the Adaptive Role of the Epigenome in Three Deep-Sea Polychaetes.</title>
        <authorList>
            <person name="Perez M."/>
            <person name="Aroh O."/>
            <person name="Sun Y."/>
            <person name="Lan Y."/>
            <person name="Juniper S.K."/>
            <person name="Young C.R."/>
            <person name="Angers B."/>
            <person name="Qian P.Y."/>
        </authorList>
    </citation>
    <scope>NUCLEOTIDE SEQUENCE</scope>
    <source>
        <strain evidence="5">R07B-5</strain>
    </source>
</reference>
<dbReference type="GO" id="GO:0006289">
    <property type="term" value="P:nucleotide-excision repair"/>
    <property type="evidence" value="ECO:0007669"/>
    <property type="project" value="TreeGrafter"/>
</dbReference>
<keyword evidence="6" id="KW-1185">Reference proteome</keyword>
<dbReference type="GO" id="GO:0033314">
    <property type="term" value="P:mitotic DNA replication checkpoint signaling"/>
    <property type="evidence" value="ECO:0007669"/>
    <property type="project" value="TreeGrafter"/>
</dbReference>
<evidence type="ECO:0000313" key="5">
    <source>
        <dbReference type="EMBL" id="KAK2176299.1"/>
    </source>
</evidence>
<dbReference type="PIRSF" id="PIRSF011312">
    <property type="entry name" value="Cell_cycle_HUS1"/>
    <property type="match status" value="1"/>
</dbReference>
<dbReference type="GO" id="GO:0000724">
    <property type="term" value="P:double-strand break repair via homologous recombination"/>
    <property type="evidence" value="ECO:0007669"/>
    <property type="project" value="TreeGrafter"/>
</dbReference>
<dbReference type="Proteomes" id="UP001209878">
    <property type="component" value="Unassembled WGS sequence"/>
</dbReference>
<dbReference type="Gene3D" id="3.70.10.10">
    <property type="match status" value="1"/>
</dbReference>
<dbReference type="GO" id="GO:0044778">
    <property type="term" value="P:meiotic DNA integrity checkpoint signaling"/>
    <property type="evidence" value="ECO:0007669"/>
    <property type="project" value="TreeGrafter"/>
</dbReference>
<evidence type="ECO:0000313" key="6">
    <source>
        <dbReference type="Proteomes" id="UP001209878"/>
    </source>
</evidence>
<dbReference type="InterPro" id="IPR007150">
    <property type="entry name" value="HUS1/Mec3"/>
</dbReference>
<comment type="similarity">
    <text evidence="2 4">Belongs to the HUS1 family.</text>
</comment>
<dbReference type="GO" id="GO:0031573">
    <property type="term" value="P:mitotic intra-S DNA damage checkpoint signaling"/>
    <property type="evidence" value="ECO:0007669"/>
    <property type="project" value="TreeGrafter"/>
</dbReference>
<evidence type="ECO:0000256" key="1">
    <source>
        <dbReference type="ARBA" id="ARBA00004123"/>
    </source>
</evidence>
<organism evidence="5 6">
    <name type="scientific">Ridgeia piscesae</name>
    <name type="common">Tubeworm</name>
    <dbReference type="NCBI Taxonomy" id="27915"/>
    <lineage>
        <taxon>Eukaryota</taxon>
        <taxon>Metazoa</taxon>
        <taxon>Spiralia</taxon>
        <taxon>Lophotrochozoa</taxon>
        <taxon>Annelida</taxon>
        <taxon>Polychaeta</taxon>
        <taxon>Sedentaria</taxon>
        <taxon>Canalipalpata</taxon>
        <taxon>Sabellida</taxon>
        <taxon>Siboglinidae</taxon>
        <taxon>Ridgeia</taxon>
    </lineage>
</organism>
<dbReference type="AlphaFoldDB" id="A0AAD9KRG1"/>
<dbReference type="PANTHER" id="PTHR12900">
    <property type="entry name" value="MITOTIC AND DNA DAMAGE CHECKPOINT PROTEIN HUS1"/>
    <property type="match status" value="1"/>
</dbReference>
<dbReference type="Pfam" id="PF04005">
    <property type="entry name" value="Hus1"/>
    <property type="match status" value="1"/>
</dbReference>
<dbReference type="GO" id="GO:0005730">
    <property type="term" value="C:nucleolus"/>
    <property type="evidence" value="ECO:0007669"/>
    <property type="project" value="InterPro"/>
</dbReference>
<dbReference type="PANTHER" id="PTHR12900:SF0">
    <property type="entry name" value="CHECKPOINT PROTEIN"/>
    <property type="match status" value="1"/>
</dbReference>
<dbReference type="InterPro" id="IPR016580">
    <property type="entry name" value="HUS1"/>
</dbReference>
<dbReference type="GO" id="GO:0030896">
    <property type="term" value="C:checkpoint clamp complex"/>
    <property type="evidence" value="ECO:0007669"/>
    <property type="project" value="InterPro"/>
</dbReference>
<protein>
    <recommendedName>
        <fullName evidence="4">Checkpoint protein</fullName>
    </recommendedName>
</protein>